<dbReference type="PROSITE" id="PS51257">
    <property type="entry name" value="PROKAR_LIPOPROTEIN"/>
    <property type="match status" value="1"/>
</dbReference>
<proteinExistence type="predicted"/>
<protein>
    <submittedName>
        <fullName evidence="1">AAA_6 domain-containing protein</fullName>
    </submittedName>
</protein>
<reference evidence="1" key="1">
    <citation type="submission" date="2019-11" db="UniProtKB">
        <authorList>
            <consortium name="WormBaseParasite"/>
        </authorList>
    </citation>
    <scope>IDENTIFICATION</scope>
</reference>
<name>A0A5K3FVK6_MESCO</name>
<sequence>MDNVARLFLMTTNVGCPTLTAGCIEFLKPMLSKFNFEEFWSLAKSTMNFDLVDICAPVIAANFDNFSKQIDLYYSTEPEYLGAVSRDSRLTGVTMDSKFGVVWSWFESASTVRGKREGNALVDNLTIQISLLTAFIFYLRDSTMSQKTVDNISRNAFLVPHFTENKFAHHHSLAHENR</sequence>
<organism evidence="1">
    <name type="scientific">Mesocestoides corti</name>
    <name type="common">Flatworm</name>
    <dbReference type="NCBI Taxonomy" id="53468"/>
    <lineage>
        <taxon>Eukaryota</taxon>
        <taxon>Metazoa</taxon>
        <taxon>Spiralia</taxon>
        <taxon>Lophotrochozoa</taxon>
        <taxon>Platyhelminthes</taxon>
        <taxon>Cestoda</taxon>
        <taxon>Eucestoda</taxon>
        <taxon>Cyclophyllidea</taxon>
        <taxon>Mesocestoididae</taxon>
        <taxon>Mesocestoides</taxon>
    </lineage>
</organism>
<evidence type="ECO:0000313" key="1">
    <source>
        <dbReference type="WBParaSite" id="MCU_010976-RA"/>
    </source>
</evidence>
<dbReference type="AlphaFoldDB" id="A0A5K3FVK6"/>
<dbReference type="WBParaSite" id="MCU_010976-RA">
    <property type="protein sequence ID" value="MCU_010976-RA"/>
    <property type="gene ID" value="MCU_010976"/>
</dbReference>
<accession>A0A5K3FVK6</accession>